<dbReference type="HOGENOM" id="CLU_3201343_0_0_9"/>
<proteinExistence type="predicted"/>
<comment type="caution">
    <text evidence="1">The sequence shown here is derived from an EMBL/GenBank/DDBJ whole genome shotgun (WGS) entry which is preliminary data.</text>
</comment>
<name>G9ZNF9_9LACO</name>
<accession>G9ZNF9</accession>
<dbReference type="PATRIC" id="fig|797515.3.peg.1177"/>
<evidence type="ECO:0000313" key="1">
    <source>
        <dbReference type="EMBL" id="EHL98940.1"/>
    </source>
</evidence>
<sequence>MTVREPSNQHLIEFDVKNHVFHLHNHLSSNMYHFKAVVSENGNSL</sequence>
<reference evidence="1 2" key="1">
    <citation type="submission" date="2011-09" db="EMBL/GenBank/DDBJ databases">
        <authorList>
            <person name="Weinstock G."/>
            <person name="Sodergren E."/>
            <person name="Clifton S."/>
            <person name="Fulton L."/>
            <person name="Fulton B."/>
            <person name="Courtney L."/>
            <person name="Fronick C."/>
            <person name="Harrison M."/>
            <person name="Strong C."/>
            <person name="Farmer C."/>
            <person name="Delahaunty K."/>
            <person name="Markovic C."/>
            <person name="Hall O."/>
            <person name="Minx P."/>
            <person name="Tomlinson C."/>
            <person name="Mitreva M."/>
            <person name="Hou S."/>
            <person name="Chen J."/>
            <person name="Wollam A."/>
            <person name="Pepin K.H."/>
            <person name="Johnson M."/>
            <person name="Bhonagiri V."/>
            <person name="Zhang X."/>
            <person name="Suruliraj S."/>
            <person name="Warren W."/>
            <person name="Chinwalla A."/>
            <person name="Mardis E.R."/>
            <person name="Wilson R.K."/>
        </authorList>
    </citation>
    <scope>NUCLEOTIDE SEQUENCE [LARGE SCALE GENOMIC DNA]</scope>
    <source>
        <strain evidence="1 2">F0439</strain>
    </source>
</reference>
<organism evidence="1 2">
    <name type="scientific">Lentilactobacillus parafarraginis F0439</name>
    <dbReference type="NCBI Taxonomy" id="797515"/>
    <lineage>
        <taxon>Bacteria</taxon>
        <taxon>Bacillati</taxon>
        <taxon>Bacillota</taxon>
        <taxon>Bacilli</taxon>
        <taxon>Lactobacillales</taxon>
        <taxon>Lactobacillaceae</taxon>
        <taxon>Lentilactobacillus</taxon>
    </lineage>
</organism>
<dbReference type="RefSeq" id="WP_008212218.1">
    <property type="nucleotide sequence ID" value="NZ_JH414951.1"/>
</dbReference>
<evidence type="ECO:0000313" key="2">
    <source>
        <dbReference type="Proteomes" id="UP000004625"/>
    </source>
</evidence>
<dbReference type="Proteomes" id="UP000004625">
    <property type="component" value="Unassembled WGS sequence"/>
</dbReference>
<dbReference type="AlphaFoldDB" id="G9ZNF9"/>
<gene>
    <name evidence="1" type="ORF">HMPREF9103_01262</name>
</gene>
<keyword evidence="2" id="KW-1185">Reference proteome</keyword>
<protein>
    <submittedName>
        <fullName evidence="1">Uncharacterized protein</fullName>
    </submittedName>
</protein>
<dbReference type="EMBL" id="AGEY01000054">
    <property type="protein sequence ID" value="EHL98940.1"/>
    <property type="molecule type" value="Genomic_DNA"/>
</dbReference>
<dbReference type="STRING" id="797515.HMPREF9103_01262"/>